<sequence length="305" mass="33643">MSAADEFVPVVDLSTRDTEEGRAAIAATIGRACEASGFFTVVGHGVAPELVGRMYRTTKDFFTSPEDVKDRSLNQGSGVSGLRRVGGPYEAFAAHVTGDLPAEERAALGAHPATWKAANIWPDESFKATWYDYIAAMTDLSADIMRLSALALDLPERFFDDKFDNHVSLVLANYYYAEPDLEALRREKHTDWGSLTVLYIEDELGGLQVQRGDDWLDVPSIPGSFVVNIGDLMAFWTGGQWASTVHRVVTPPDAAVRSRISIPFFYLPNHDATIEPMAETNSELERVTVGEWFSHKMQSVYKAAA</sequence>
<comment type="similarity">
    <text evidence="3">Belongs to the iron/ascorbate-dependent oxidoreductase family.</text>
</comment>
<keyword evidence="5" id="KW-0223">Dioxygenase</keyword>
<keyword evidence="2" id="KW-0045">Antibiotic biosynthesis</keyword>
<dbReference type="Pfam" id="PF14226">
    <property type="entry name" value="DIOX_N"/>
    <property type="match status" value="1"/>
</dbReference>
<dbReference type="GO" id="GO:0017000">
    <property type="term" value="P:antibiotic biosynthetic process"/>
    <property type="evidence" value="ECO:0007669"/>
    <property type="project" value="UniProtKB-KW"/>
</dbReference>
<dbReference type="GO" id="GO:0046872">
    <property type="term" value="F:metal ion binding"/>
    <property type="evidence" value="ECO:0007669"/>
    <property type="project" value="UniProtKB-KW"/>
</dbReference>
<dbReference type="InterPro" id="IPR050231">
    <property type="entry name" value="Iron_ascorbate_oxido_reductase"/>
</dbReference>
<reference evidence="5 6" key="1">
    <citation type="submission" date="2020-08" db="EMBL/GenBank/DDBJ databases">
        <title>Genomic Encyclopedia of Type Strains, Phase III (KMG-III): the genomes of soil and plant-associated and newly described type strains.</title>
        <authorList>
            <person name="Whitman W."/>
        </authorList>
    </citation>
    <scope>NUCLEOTIDE SEQUENCE [LARGE SCALE GENOMIC DNA]</scope>
    <source>
        <strain evidence="5 6">CECT 8960</strain>
    </source>
</reference>
<dbReference type="Proteomes" id="UP000520767">
    <property type="component" value="Unassembled WGS sequence"/>
</dbReference>
<dbReference type="PROSITE" id="PS51471">
    <property type="entry name" value="FE2OG_OXY"/>
    <property type="match status" value="1"/>
</dbReference>
<feature type="domain" description="Fe2OG dioxygenase" evidence="4">
    <location>
        <begin position="166"/>
        <end position="268"/>
    </location>
</feature>
<keyword evidence="3" id="KW-0408">Iron</keyword>
<name>A0A7W7Q2L5_9PSEU</name>
<dbReference type="Pfam" id="PF03171">
    <property type="entry name" value="2OG-FeII_Oxy"/>
    <property type="match status" value="1"/>
</dbReference>
<dbReference type="AlphaFoldDB" id="A0A7W7Q2L5"/>
<evidence type="ECO:0000313" key="6">
    <source>
        <dbReference type="Proteomes" id="UP000520767"/>
    </source>
</evidence>
<proteinExistence type="inferred from homology"/>
<keyword evidence="6" id="KW-1185">Reference proteome</keyword>
<dbReference type="InterPro" id="IPR026992">
    <property type="entry name" value="DIOX_N"/>
</dbReference>
<organism evidence="5 6">
    <name type="scientific">Actinophytocola algeriensis</name>
    <dbReference type="NCBI Taxonomy" id="1768010"/>
    <lineage>
        <taxon>Bacteria</taxon>
        <taxon>Bacillati</taxon>
        <taxon>Actinomycetota</taxon>
        <taxon>Actinomycetes</taxon>
        <taxon>Pseudonocardiales</taxon>
        <taxon>Pseudonocardiaceae</taxon>
    </lineage>
</organism>
<evidence type="ECO:0000256" key="3">
    <source>
        <dbReference type="RuleBase" id="RU003682"/>
    </source>
</evidence>
<keyword evidence="3" id="KW-0479">Metal-binding</keyword>
<dbReference type="GO" id="GO:0051213">
    <property type="term" value="F:dioxygenase activity"/>
    <property type="evidence" value="ECO:0007669"/>
    <property type="project" value="UniProtKB-KW"/>
</dbReference>
<dbReference type="PRINTS" id="PR00682">
    <property type="entry name" value="IPNSYNTHASE"/>
</dbReference>
<dbReference type="InterPro" id="IPR044861">
    <property type="entry name" value="IPNS-like_FE2OG_OXY"/>
</dbReference>
<keyword evidence="3" id="KW-0560">Oxidoreductase</keyword>
<evidence type="ECO:0000256" key="2">
    <source>
        <dbReference type="ARBA" id="ARBA00023194"/>
    </source>
</evidence>
<dbReference type="InterPro" id="IPR005123">
    <property type="entry name" value="Oxoglu/Fe-dep_dioxygenase_dom"/>
</dbReference>
<evidence type="ECO:0000259" key="4">
    <source>
        <dbReference type="PROSITE" id="PS51471"/>
    </source>
</evidence>
<dbReference type="InterPro" id="IPR027443">
    <property type="entry name" value="IPNS-like_sf"/>
</dbReference>
<evidence type="ECO:0000313" key="5">
    <source>
        <dbReference type="EMBL" id="MBB4905753.1"/>
    </source>
</evidence>
<dbReference type="Gene3D" id="2.60.120.330">
    <property type="entry name" value="B-lactam Antibiotic, Isopenicillin N Synthase, Chain"/>
    <property type="match status" value="1"/>
</dbReference>
<comment type="pathway">
    <text evidence="1">Antibiotic biosynthesis.</text>
</comment>
<comment type="caution">
    <text evidence="5">The sequence shown here is derived from an EMBL/GenBank/DDBJ whole genome shotgun (WGS) entry which is preliminary data.</text>
</comment>
<accession>A0A7W7Q2L5</accession>
<protein>
    <submittedName>
        <fullName evidence="5">Isopenicillin N synthase-like dioxygenase</fullName>
    </submittedName>
</protein>
<dbReference type="EMBL" id="JACHJQ010000002">
    <property type="protein sequence ID" value="MBB4905753.1"/>
    <property type="molecule type" value="Genomic_DNA"/>
</dbReference>
<dbReference type="SUPFAM" id="SSF51197">
    <property type="entry name" value="Clavaminate synthase-like"/>
    <property type="match status" value="1"/>
</dbReference>
<dbReference type="PANTHER" id="PTHR47990">
    <property type="entry name" value="2-OXOGLUTARATE (2OG) AND FE(II)-DEPENDENT OXYGENASE SUPERFAMILY PROTEIN-RELATED"/>
    <property type="match status" value="1"/>
</dbReference>
<evidence type="ECO:0000256" key="1">
    <source>
        <dbReference type="ARBA" id="ARBA00004792"/>
    </source>
</evidence>
<dbReference type="RefSeq" id="WP_184809935.1">
    <property type="nucleotide sequence ID" value="NZ_JACHJQ010000002.1"/>
</dbReference>
<gene>
    <name evidence="5" type="ORF">FHR82_001970</name>
</gene>